<sequence>MKRGFILKANDFAEILPYSYETLLTKVQAVLKPKRFEHVKRVADTAEALAKQYDGDPIRARIAGIVHDYAKDFSDERFKSVIMSQKFDPELLAYNNGIWHGVVGTYFVQKDLQIYDSEILNAVKKHTIGAPTMTKLDQIIFIADFIEPGRDFPGVEAARQAAQVSLAAGVACELQSTLSFLIKNHKTVYPKTIDSYNAWVH</sequence>
<dbReference type="RefSeq" id="WP_125713387.1">
    <property type="nucleotide sequence ID" value="NZ_JBHTOP010000026.1"/>
</dbReference>
<dbReference type="InterPro" id="IPR005249">
    <property type="entry name" value="YqeK"/>
</dbReference>
<keyword evidence="3" id="KW-0547">Nucleotide-binding</keyword>
<dbReference type="Gene3D" id="1.10.3210.10">
    <property type="entry name" value="Hypothetical protein af1432"/>
    <property type="match status" value="1"/>
</dbReference>
<dbReference type="NCBIfam" id="TIGR00488">
    <property type="entry name" value="bis(5'-nucleosyl)-tetraphosphatase (symmetrical) YqeK"/>
    <property type="match status" value="1"/>
</dbReference>
<keyword evidence="2" id="KW-0479">Metal-binding</keyword>
<keyword evidence="5" id="KW-0408">Iron</keyword>
<dbReference type="PROSITE" id="PS51831">
    <property type="entry name" value="HD"/>
    <property type="match status" value="1"/>
</dbReference>
<dbReference type="SUPFAM" id="SSF109604">
    <property type="entry name" value="HD-domain/PDEase-like"/>
    <property type="match status" value="1"/>
</dbReference>
<gene>
    <name evidence="8" type="primary">yqeK</name>
    <name evidence="8" type="ORF">ACFQ5M_11605</name>
</gene>
<evidence type="ECO:0000256" key="1">
    <source>
        <dbReference type="ARBA" id="ARBA00012506"/>
    </source>
</evidence>
<evidence type="ECO:0000259" key="7">
    <source>
        <dbReference type="PROSITE" id="PS51831"/>
    </source>
</evidence>
<evidence type="ECO:0000313" key="8">
    <source>
        <dbReference type="EMBL" id="MFD1672747.1"/>
    </source>
</evidence>
<evidence type="ECO:0000256" key="4">
    <source>
        <dbReference type="ARBA" id="ARBA00022801"/>
    </source>
</evidence>
<protein>
    <recommendedName>
        <fullName evidence="1">bis(5'-nucleosyl)-tetraphosphatase (symmetrical)</fullName>
        <ecNumber evidence="1">3.6.1.41</ecNumber>
    </recommendedName>
</protein>
<reference evidence="9" key="1">
    <citation type="journal article" date="2019" name="Int. J. Syst. Evol. Microbiol.">
        <title>The Global Catalogue of Microorganisms (GCM) 10K type strain sequencing project: providing services to taxonomists for standard genome sequencing and annotation.</title>
        <authorList>
            <consortium name="The Broad Institute Genomics Platform"/>
            <consortium name="The Broad Institute Genome Sequencing Center for Infectious Disease"/>
            <person name="Wu L."/>
            <person name="Ma J."/>
        </authorList>
    </citation>
    <scope>NUCLEOTIDE SEQUENCE [LARGE SCALE GENOMIC DNA]</scope>
    <source>
        <strain evidence="9">CCM 8896</strain>
    </source>
</reference>
<dbReference type="SMART" id="SM00471">
    <property type="entry name" value="HDc"/>
    <property type="match status" value="1"/>
</dbReference>
<evidence type="ECO:0000256" key="2">
    <source>
        <dbReference type="ARBA" id="ARBA00022723"/>
    </source>
</evidence>
<dbReference type="CDD" id="cd00077">
    <property type="entry name" value="HDc"/>
    <property type="match status" value="1"/>
</dbReference>
<evidence type="ECO:0000256" key="3">
    <source>
        <dbReference type="ARBA" id="ARBA00022741"/>
    </source>
</evidence>
<dbReference type="InterPro" id="IPR051094">
    <property type="entry name" value="Diverse_Catalytic_Enzymes"/>
</dbReference>
<organism evidence="8 9">
    <name type="scientific">Agrilactobacillus yilanensis</name>
    <dbReference type="NCBI Taxonomy" id="2485997"/>
    <lineage>
        <taxon>Bacteria</taxon>
        <taxon>Bacillati</taxon>
        <taxon>Bacillota</taxon>
        <taxon>Bacilli</taxon>
        <taxon>Lactobacillales</taxon>
        <taxon>Lactobacillaceae</taxon>
        <taxon>Agrilactobacillus</taxon>
    </lineage>
</organism>
<evidence type="ECO:0000256" key="6">
    <source>
        <dbReference type="ARBA" id="ARBA00049417"/>
    </source>
</evidence>
<dbReference type="EMBL" id="JBHTOP010000026">
    <property type="protein sequence ID" value="MFD1672747.1"/>
    <property type="molecule type" value="Genomic_DNA"/>
</dbReference>
<name>A0ABW4J8Q1_9LACO</name>
<comment type="catalytic activity">
    <reaction evidence="6">
        <text>P(1),P(4)-bis(5'-adenosyl) tetraphosphate + H2O = 2 ADP + 2 H(+)</text>
        <dbReference type="Rhea" id="RHEA:24252"/>
        <dbReference type="ChEBI" id="CHEBI:15377"/>
        <dbReference type="ChEBI" id="CHEBI:15378"/>
        <dbReference type="ChEBI" id="CHEBI:58141"/>
        <dbReference type="ChEBI" id="CHEBI:456216"/>
        <dbReference type="EC" id="3.6.1.41"/>
    </reaction>
</comment>
<comment type="caution">
    <text evidence="8">The sequence shown here is derived from an EMBL/GenBank/DDBJ whole genome shotgun (WGS) entry which is preliminary data.</text>
</comment>
<accession>A0ABW4J8Q1</accession>
<evidence type="ECO:0000256" key="5">
    <source>
        <dbReference type="ARBA" id="ARBA00023004"/>
    </source>
</evidence>
<feature type="domain" description="HD" evidence="7">
    <location>
        <begin position="35"/>
        <end position="149"/>
    </location>
</feature>
<dbReference type="PANTHER" id="PTHR35795">
    <property type="entry name" value="SLR1885 PROTEIN"/>
    <property type="match status" value="1"/>
</dbReference>
<evidence type="ECO:0000313" key="9">
    <source>
        <dbReference type="Proteomes" id="UP001597267"/>
    </source>
</evidence>
<dbReference type="Pfam" id="PF01966">
    <property type="entry name" value="HD"/>
    <property type="match status" value="1"/>
</dbReference>
<dbReference type="Proteomes" id="UP001597267">
    <property type="component" value="Unassembled WGS sequence"/>
</dbReference>
<dbReference type="GO" id="GO:0008803">
    <property type="term" value="F:bis(5'-nucleosyl)-tetraphosphatase (symmetrical) activity"/>
    <property type="evidence" value="ECO:0007669"/>
    <property type="project" value="UniProtKB-EC"/>
</dbReference>
<dbReference type="PANTHER" id="PTHR35795:SF1">
    <property type="entry name" value="BIS(5'-NUCLEOSYL)-TETRAPHOSPHATASE, SYMMETRICAL"/>
    <property type="match status" value="1"/>
</dbReference>
<keyword evidence="9" id="KW-1185">Reference proteome</keyword>
<keyword evidence="4 8" id="KW-0378">Hydrolase</keyword>
<dbReference type="InterPro" id="IPR003607">
    <property type="entry name" value="HD/PDEase_dom"/>
</dbReference>
<proteinExistence type="predicted"/>
<dbReference type="EC" id="3.6.1.41" evidence="1"/>
<dbReference type="InterPro" id="IPR006674">
    <property type="entry name" value="HD_domain"/>
</dbReference>